<dbReference type="HOGENOM" id="CLU_001570_2_3_1"/>
<dbReference type="PRINTS" id="PR00463">
    <property type="entry name" value="EP450I"/>
</dbReference>
<dbReference type="InParanoid" id="A0A067Q6P8"/>
<proteinExistence type="inferred from homology"/>
<dbReference type="Pfam" id="PF00067">
    <property type="entry name" value="p450"/>
    <property type="match status" value="1"/>
</dbReference>
<keyword evidence="6 10" id="KW-0560">Oxidoreductase</keyword>
<dbReference type="InterPro" id="IPR017972">
    <property type="entry name" value="Cyt_P450_CS"/>
</dbReference>
<keyword evidence="4 9" id="KW-0349">Heme</keyword>
<reference evidence="12" key="1">
    <citation type="journal article" date="2014" name="Proc. Natl. Acad. Sci. U.S.A.">
        <title>Extensive sampling of basidiomycete genomes demonstrates inadequacy of the white-rot/brown-rot paradigm for wood decay fungi.</title>
        <authorList>
            <person name="Riley R."/>
            <person name="Salamov A.A."/>
            <person name="Brown D.W."/>
            <person name="Nagy L.G."/>
            <person name="Floudas D."/>
            <person name="Held B.W."/>
            <person name="Levasseur A."/>
            <person name="Lombard V."/>
            <person name="Morin E."/>
            <person name="Otillar R."/>
            <person name="Lindquist E.A."/>
            <person name="Sun H."/>
            <person name="LaButti K.M."/>
            <person name="Schmutz J."/>
            <person name="Jabbour D."/>
            <person name="Luo H."/>
            <person name="Baker S.E."/>
            <person name="Pisabarro A.G."/>
            <person name="Walton J.D."/>
            <person name="Blanchette R.A."/>
            <person name="Henrissat B."/>
            <person name="Martin F."/>
            <person name="Cullen D."/>
            <person name="Hibbett D.S."/>
            <person name="Grigoriev I.V."/>
        </authorList>
    </citation>
    <scope>NUCLEOTIDE SEQUENCE [LARGE SCALE GENOMIC DNA]</scope>
    <source>
        <strain evidence="12">MUCL 33604</strain>
    </source>
</reference>
<dbReference type="PROSITE" id="PS00086">
    <property type="entry name" value="CYTOCHROME_P450"/>
    <property type="match status" value="1"/>
</dbReference>
<dbReference type="GO" id="GO:0020037">
    <property type="term" value="F:heme binding"/>
    <property type="evidence" value="ECO:0007669"/>
    <property type="project" value="InterPro"/>
</dbReference>
<dbReference type="AlphaFoldDB" id="A0A067Q6P8"/>
<comment type="cofactor">
    <cofactor evidence="1 9">
        <name>heme</name>
        <dbReference type="ChEBI" id="CHEBI:30413"/>
    </cofactor>
</comment>
<dbReference type="Gene3D" id="1.10.630.10">
    <property type="entry name" value="Cytochrome P450"/>
    <property type="match status" value="1"/>
</dbReference>
<dbReference type="EMBL" id="KL197718">
    <property type="protein sequence ID" value="KDQ58276.1"/>
    <property type="molecule type" value="Genomic_DNA"/>
</dbReference>
<dbReference type="GO" id="GO:0016705">
    <property type="term" value="F:oxidoreductase activity, acting on paired donors, with incorporation or reduction of molecular oxygen"/>
    <property type="evidence" value="ECO:0007669"/>
    <property type="project" value="InterPro"/>
</dbReference>
<comment type="similarity">
    <text evidence="3 10">Belongs to the cytochrome P450 family.</text>
</comment>
<dbReference type="OrthoDB" id="2789670at2759"/>
<dbReference type="STRING" id="933084.A0A067Q6P8"/>
<dbReference type="Proteomes" id="UP000027265">
    <property type="component" value="Unassembled WGS sequence"/>
</dbReference>
<protein>
    <recommendedName>
        <fullName evidence="13">Cytochrome P450</fullName>
    </recommendedName>
</protein>
<dbReference type="InterPro" id="IPR002401">
    <property type="entry name" value="Cyt_P450_E_grp-I"/>
</dbReference>
<keyword evidence="7 9" id="KW-0408">Iron</keyword>
<sequence length="509" mass="56881">MSSHALLDVIVLLIALYFLKALYTRKNHAPLPPSPKGFPVIGNILDLPRGGAWRTFTEWGEKFGSDVVSFTNFGKHTIVLNTSAAAFALLDKKSSIYSDRPTLMMAGQLCRYDNGLPLSRYHTPPGRFRGMRRMFKGLFGTKELAEKFVGVEERCNREFLKKVGESPERLFEHIRWLVGSVILEITYGYQVKSEDDPIVEKIETSLEQFVEATTPGAFLVDIIPSLRFVPEWFPGAGWKRKASLWGRTRMEMLRIPFEYVKAQMAAGTVTPSFVSNLLEGREVGDEEEFDIMCAAGSMHGAGSDTTIASINSFLLAMTLHPSVQATARAELDRVVGPDRLPNLADRKDLVYLEAVMKEVTRLNPIGPLGLPHRVTEDDVYEGYLIPKDSVVFANIWQMLHEPSVYHNPHEFNPSRFLGPNPERDPSDFCFGFGRRICPGLHLADLTIYLTCATILSVFEISKVVDPKNGEVITPTGEYTGRLVNHPKPFVCDIKPRSTAAEGLIRALCA</sequence>
<evidence type="ECO:0000256" key="3">
    <source>
        <dbReference type="ARBA" id="ARBA00010617"/>
    </source>
</evidence>
<evidence type="ECO:0008006" key="13">
    <source>
        <dbReference type="Google" id="ProtNLM"/>
    </source>
</evidence>
<keyword evidence="5 9" id="KW-0479">Metal-binding</keyword>
<evidence type="ECO:0000256" key="1">
    <source>
        <dbReference type="ARBA" id="ARBA00001971"/>
    </source>
</evidence>
<evidence type="ECO:0000313" key="12">
    <source>
        <dbReference type="Proteomes" id="UP000027265"/>
    </source>
</evidence>
<gene>
    <name evidence="11" type="ORF">JAAARDRAFT_262159</name>
</gene>
<evidence type="ECO:0000256" key="6">
    <source>
        <dbReference type="ARBA" id="ARBA00023002"/>
    </source>
</evidence>
<dbReference type="InterPro" id="IPR036396">
    <property type="entry name" value="Cyt_P450_sf"/>
</dbReference>
<dbReference type="InterPro" id="IPR001128">
    <property type="entry name" value="Cyt_P450"/>
</dbReference>
<keyword evidence="12" id="KW-1185">Reference proteome</keyword>
<evidence type="ECO:0000256" key="9">
    <source>
        <dbReference type="PIRSR" id="PIRSR602401-1"/>
    </source>
</evidence>
<feature type="binding site" description="axial binding residue" evidence="9">
    <location>
        <position position="437"/>
    </location>
    <ligand>
        <name>heme</name>
        <dbReference type="ChEBI" id="CHEBI:30413"/>
    </ligand>
    <ligandPart>
        <name>Fe</name>
        <dbReference type="ChEBI" id="CHEBI:18248"/>
    </ligandPart>
</feature>
<dbReference type="PRINTS" id="PR00385">
    <property type="entry name" value="P450"/>
</dbReference>
<name>A0A067Q6P8_9AGAM</name>
<dbReference type="PANTHER" id="PTHR46300">
    <property type="entry name" value="P450, PUTATIVE (EUROFUNG)-RELATED-RELATED"/>
    <property type="match status" value="1"/>
</dbReference>
<dbReference type="SUPFAM" id="SSF48264">
    <property type="entry name" value="Cytochrome P450"/>
    <property type="match status" value="1"/>
</dbReference>
<accession>A0A067Q6P8</accession>
<evidence type="ECO:0000256" key="8">
    <source>
        <dbReference type="ARBA" id="ARBA00023033"/>
    </source>
</evidence>
<evidence type="ECO:0000313" key="11">
    <source>
        <dbReference type="EMBL" id="KDQ58276.1"/>
    </source>
</evidence>
<dbReference type="PANTHER" id="PTHR46300:SF7">
    <property type="entry name" value="P450, PUTATIVE (EUROFUNG)-RELATED"/>
    <property type="match status" value="1"/>
</dbReference>
<comment type="pathway">
    <text evidence="2">Secondary metabolite biosynthesis.</text>
</comment>
<keyword evidence="8 10" id="KW-0503">Monooxygenase</keyword>
<evidence type="ECO:0000256" key="10">
    <source>
        <dbReference type="RuleBase" id="RU000461"/>
    </source>
</evidence>
<dbReference type="GO" id="GO:0004497">
    <property type="term" value="F:monooxygenase activity"/>
    <property type="evidence" value="ECO:0007669"/>
    <property type="project" value="UniProtKB-KW"/>
</dbReference>
<dbReference type="GO" id="GO:0005506">
    <property type="term" value="F:iron ion binding"/>
    <property type="evidence" value="ECO:0007669"/>
    <property type="project" value="InterPro"/>
</dbReference>
<evidence type="ECO:0000256" key="2">
    <source>
        <dbReference type="ARBA" id="ARBA00005179"/>
    </source>
</evidence>
<dbReference type="InterPro" id="IPR050364">
    <property type="entry name" value="Cytochrome_P450_fung"/>
</dbReference>
<evidence type="ECO:0000256" key="5">
    <source>
        <dbReference type="ARBA" id="ARBA00022723"/>
    </source>
</evidence>
<evidence type="ECO:0000256" key="4">
    <source>
        <dbReference type="ARBA" id="ARBA00022617"/>
    </source>
</evidence>
<evidence type="ECO:0000256" key="7">
    <source>
        <dbReference type="ARBA" id="ARBA00023004"/>
    </source>
</evidence>
<dbReference type="CDD" id="cd11065">
    <property type="entry name" value="CYP64-like"/>
    <property type="match status" value="1"/>
</dbReference>
<organism evidence="11 12">
    <name type="scientific">Jaapia argillacea MUCL 33604</name>
    <dbReference type="NCBI Taxonomy" id="933084"/>
    <lineage>
        <taxon>Eukaryota</taxon>
        <taxon>Fungi</taxon>
        <taxon>Dikarya</taxon>
        <taxon>Basidiomycota</taxon>
        <taxon>Agaricomycotina</taxon>
        <taxon>Agaricomycetes</taxon>
        <taxon>Agaricomycetidae</taxon>
        <taxon>Jaapiales</taxon>
        <taxon>Jaapiaceae</taxon>
        <taxon>Jaapia</taxon>
    </lineage>
</organism>